<evidence type="ECO:0008006" key="4">
    <source>
        <dbReference type="Google" id="ProtNLM"/>
    </source>
</evidence>
<dbReference type="Proteomes" id="UP000317940">
    <property type="component" value="Unassembled WGS sequence"/>
</dbReference>
<proteinExistence type="predicted"/>
<sequence>MPSTALRRTSLAAAATVLALVGIGATAGTAAASGPGDGCDYSTTVGHAQYLYGGDTYLGRVDLVYSPGCRKVVAHFKGATAWMNTPGASVELQVIDDAPDGSVLSMQGDRVSSNAHSDDYSYGVSIDQDSRTFGATATVDGCVIYSDDHDFNTGANSGTGNTTFHC</sequence>
<evidence type="ECO:0000313" key="2">
    <source>
        <dbReference type="EMBL" id="TWG00846.1"/>
    </source>
</evidence>
<name>A0A561UNA1_9ACTN</name>
<reference evidence="2 3" key="1">
    <citation type="submission" date="2019-06" db="EMBL/GenBank/DDBJ databases">
        <title>Sequencing the genomes of 1000 actinobacteria strains.</title>
        <authorList>
            <person name="Klenk H.-P."/>
        </authorList>
    </citation>
    <scope>NUCLEOTIDE SEQUENCE [LARGE SCALE GENOMIC DNA]</scope>
    <source>
        <strain evidence="2 3">DSM 44826</strain>
    </source>
</reference>
<evidence type="ECO:0000256" key="1">
    <source>
        <dbReference type="SAM" id="SignalP"/>
    </source>
</evidence>
<evidence type="ECO:0000313" key="3">
    <source>
        <dbReference type="Proteomes" id="UP000317940"/>
    </source>
</evidence>
<dbReference type="EMBL" id="VIWT01000001">
    <property type="protein sequence ID" value="TWG00846.1"/>
    <property type="molecule type" value="Genomic_DNA"/>
</dbReference>
<feature type="chain" id="PRO_5038358307" description="DUF2690 domain-containing protein" evidence="1">
    <location>
        <begin position="28"/>
        <end position="166"/>
    </location>
</feature>
<dbReference type="AlphaFoldDB" id="A0A561UNA1"/>
<comment type="caution">
    <text evidence="2">The sequence shown here is derived from an EMBL/GenBank/DDBJ whole genome shotgun (WGS) entry which is preliminary data.</text>
</comment>
<organism evidence="2 3">
    <name type="scientific">Kitasatospora viridis</name>
    <dbReference type="NCBI Taxonomy" id="281105"/>
    <lineage>
        <taxon>Bacteria</taxon>
        <taxon>Bacillati</taxon>
        <taxon>Actinomycetota</taxon>
        <taxon>Actinomycetes</taxon>
        <taxon>Kitasatosporales</taxon>
        <taxon>Streptomycetaceae</taxon>
        <taxon>Kitasatospora</taxon>
    </lineage>
</organism>
<accession>A0A561UNA1</accession>
<keyword evidence="3" id="KW-1185">Reference proteome</keyword>
<gene>
    <name evidence="2" type="ORF">FHX73_114726</name>
</gene>
<keyword evidence="1" id="KW-0732">Signal</keyword>
<dbReference type="RefSeq" id="WP_145906885.1">
    <property type="nucleotide sequence ID" value="NZ_BAAAMZ010000003.1"/>
</dbReference>
<feature type="signal peptide" evidence="1">
    <location>
        <begin position="1"/>
        <end position="27"/>
    </location>
</feature>
<protein>
    <recommendedName>
        <fullName evidence="4">DUF2690 domain-containing protein</fullName>
    </recommendedName>
</protein>